<keyword evidence="2" id="KW-1185">Reference proteome</keyword>
<proteinExistence type="predicted"/>
<reference evidence="1 2" key="1">
    <citation type="submission" date="2021-06" db="EMBL/GenBank/DDBJ databases">
        <title>Caerostris extrusa draft genome.</title>
        <authorList>
            <person name="Kono N."/>
            <person name="Arakawa K."/>
        </authorList>
    </citation>
    <scope>NUCLEOTIDE SEQUENCE [LARGE SCALE GENOMIC DNA]</scope>
</reference>
<dbReference type="EMBL" id="BPLR01017649">
    <property type="protein sequence ID" value="GIY93298.1"/>
    <property type="molecule type" value="Genomic_DNA"/>
</dbReference>
<comment type="caution">
    <text evidence="1">The sequence shown here is derived from an EMBL/GenBank/DDBJ whole genome shotgun (WGS) entry which is preliminary data.</text>
</comment>
<dbReference type="Proteomes" id="UP001054945">
    <property type="component" value="Unassembled WGS sequence"/>
</dbReference>
<gene>
    <name evidence="1" type="ORF">CEXT_445261</name>
</gene>
<accession>A0AAV4XF77</accession>
<dbReference type="AlphaFoldDB" id="A0AAV4XF77"/>
<evidence type="ECO:0000313" key="2">
    <source>
        <dbReference type="Proteomes" id="UP001054945"/>
    </source>
</evidence>
<name>A0AAV4XF77_CAEEX</name>
<sequence length="134" mass="15444">MKHKQVYPCTWFLQHMCKVNKCTCSRTYGQISDDARLPNGWHAGFLSWDSWVPNATGEAQPKTQWPTKIINTKANDSDQSFQHLKLNNTLSLSTFAGCQSELRDSCAQQKRRNDSPLDRQIIADPELHRAQLRR</sequence>
<protein>
    <submittedName>
        <fullName evidence="1">Uncharacterized protein</fullName>
    </submittedName>
</protein>
<organism evidence="1 2">
    <name type="scientific">Caerostris extrusa</name>
    <name type="common">Bark spider</name>
    <name type="synonym">Caerostris bankana</name>
    <dbReference type="NCBI Taxonomy" id="172846"/>
    <lineage>
        <taxon>Eukaryota</taxon>
        <taxon>Metazoa</taxon>
        <taxon>Ecdysozoa</taxon>
        <taxon>Arthropoda</taxon>
        <taxon>Chelicerata</taxon>
        <taxon>Arachnida</taxon>
        <taxon>Araneae</taxon>
        <taxon>Araneomorphae</taxon>
        <taxon>Entelegynae</taxon>
        <taxon>Araneoidea</taxon>
        <taxon>Araneidae</taxon>
        <taxon>Caerostris</taxon>
    </lineage>
</organism>
<evidence type="ECO:0000313" key="1">
    <source>
        <dbReference type="EMBL" id="GIY93298.1"/>
    </source>
</evidence>